<dbReference type="RefSeq" id="WP_290365574.1">
    <property type="nucleotide sequence ID" value="NZ_JAUFQU010000088.1"/>
</dbReference>
<organism evidence="1 2">
    <name type="scientific">Paenimyroides ceti</name>
    <dbReference type="NCBI Taxonomy" id="395087"/>
    <lineage>
        <taxon>Bacteria</taxon>
        <taxon>Pseudomonadati</taxon>
        <taxon>Bacteroidota</taxon>
        <taxon>Flavobacteriia</taxon>
        <taxon>Flavobacteriales</taxon>
        <taxon>Flavobacteriaceae</taxon>
        <taxon>Paenimyroides</taxon>
    </lineage>
</organism>
<evidence type="ECO:0000313" key="1">
    <source>
        <dbReference type="EMBL" id="MDN3710431.1"/>
    </source>
</evidence>
<gene>
    <name evidence="1" type="ORF">QW060_26815</name>
</gene>
<accession>A0ABT8D281</accession>
<reference evidence="2" key="1">
    <citation type="journal article" date="2019" name="Int. J. Syst. Evol. Microbiol.">
        <title>The Global Catalogue of Microorganisms (GCM) 10K type strain sequencing project: providing services to taxonomists for standard genome sequencing and annotation.</title>
        <authorList>
            <consortium name="The Broad Institute Genomics Platform"/>
            <consortium name="The Broad Institute Genome Sequencing Center for Infectious Disease"/>
            <person name="Wu L."/>
            <person name="Ma J."/>
        </authorList>
    </citation>
    <scope>NUCLEOTIDE SEQUENCE [LARGE SCALE GENOMIC DNA]</scope>
    <source>
        <strain evidence="2">CECT 7184</strain>
    </source>
</reference>
<sequence length="41" mass="5199">MVSLMFRFPMQKLQRRMYLTVPYKFQYHTHRLDDSQMMMPD</sequence>
<evidence type="ECO:0000313" key="2">
    <source>
        <dbReference type="Proteomes" id="UP001242368"/>
    </source>
</evidence>
<dbReference type="EMBL" id="JAUFQU010000088">
    <property type="protein sequence ID" value="MDN3710431.1"/>
    <property type="molecule type" value="Genomic_DNA"/>
</dbReference>
<protein>
    <submittedName>
        <fullName evidence="1">Uncharacterized protein</fullName>
    </submittedName>
</protein>
<name>A0ABT8D281_9FLAO</name>
<keyword evidence="2" id="KW-1185">Reference proteome</keyword>
<comment type="caution">
    <text evidence="1">The sequence shown here is derived from an EMBL/GenBank/DDBJ whole genome shotgun (WGS) entry which is preliminary data.</text>
</comment>
<dbReference type="Proteomes" id="UP001242368">
    <property type="component" value="Unassembled WGS sequence"/>
</dbReference>
<proteinExistence type="predicted"/>